<dbReference type="PANTHER" id="PTHR23354:SF62">
    <property type="entry name" value="MUSTARD, ISOFORM V"/>
    <property type="match status" value="1"/>
</dbReference>
<dbReference type="InterPro" id="IPR006571">
    <property type="entry name" value="TLDc_dom"/>
</dbReference>
<feature type="domain" description="TLDc" evidence="5">
    <location>
        <begin position="23"/>
        <end position="173"/>
    </location>
</feature>
<evidence type="ECO:0000256" key="3">
    <source>
        <dbReference type="ARBA" id="ARBA00023128"/>
    </source>
</evidence>
<comment type="subcellular location">
    <subcellularLocation>
        <location evidence="1">Mitochondrion</location>
    </subcellularLocation>
</comment>
<comment type="similarity">
    <text evidence="2">Belongs to the OXR1 family.</text>
</comment>
<dbReference type="RefSeq" id="XP_065329194.1">
    <property type="nucleotide sequence ID" value="XM_065473122.1"/>
</dbReference>
<dbReference type="PROSITE" id="PS51886">
    <property type="entry name" value="TLDC"/>
    <property type="match status" value="1"/>
</dbReference>
<keyword evidence="7" id="KW-1185">Reference proteome</keyword>
<reference evidence="6" key="1">
    <citation type="journal article" date="2024" name="BMC Genomics">
        <title>Functional annotation of a divergent genome using sequence and structure-based similarity.</title>
        <authorList>
            <person name="Svedberg D."/>
            <person name="Winiger R.R."/>
            <person name="Berg A."/>
            <person name="Sharma H."/>
            <person name="Tellgren-Roth C."/>
            <person name="Debrunner-Vossbrinck B.A."/>
            <person name="Vossbrinck C.R."/>
            <person name="Barandun J."/>
        </authorList>
    </citation>
    <scope>NUCLEOTIDE SEQUENCE</scope>
    <source>
        <strain evidence="6">Illinois isolate</strain>
    </source>
</reference>
<evidence type="ECO:0000256" key="2">
    <source>
        <dbReference type="ARBA" id="ARBA00009540"/>
    </source>
</evidence>
<evidence type="ECO:0000313" key="7">
    <source>
        <dbReference type="Proteomes" id="UP001334084"/>
    </source>
</evidence>
<gene>
    <name evidence="6" type="ORF">VNE69_03260</name>
</gene>
<name>A0AAX4JAP0_9MICR</name>
<dbReference type="Pfam" id="PF07534">
    <property type="entry name" value="TLD"/>
    <property type="match status" value="1"/>
</dbReference>
<dbReference type="SMART" id="SM00584">
    <property type="entry name" value="TLDc"/>
    <property type="match status" value="1"/>
</dbReference>
<protein>
    <recommendedName>
        <fullName evidence="4">Oxidation resistance protein 1</fullName>
    </recommendedName>
</protein>
<evidence type="ECO:0000256" key="1">
    <source>
        <dbReference type="ARBA" id="ARBA00004173"/>
    </source>
</evidence>
<dbReference type="EMBL" id="CP142728">
    <property type="protein sequence ID" value="WUR03049.1"/>
    <property type="molecule type" value="Genomic_DNA"/>
</dbReference>
<dbReference type="GO" id="GO:0005739">
    <property type="term" value="C:mitochondrion"/>
    <property type="evidence" value="ECO:0007669"/>
    <property type="project" value="UniProtKB-SubCell"/>
</dbReference>
<proteinExistence type="inferred from homology"/>
<dbReference type="PANTHER" id="PTHR23354">
    <property type="entry name" value="NUCLEOLAR PROTEIN 7/ESTROGEN RECEPTOR COACTIVATOR-RELATED"/>
    <property type="match status" value="1"/>
</dbReference>
<dbReference type="KEGG" id="vnx:VNE69_03260"/>
<sequence length="174" mass="20592">MDLPELDKIPINLVLNTIPYKNSFLNKKIINKIRELIDLRYKYSRNWNLMFSTYEHGFSYKSLISSFLGKKKPFILLIKTNNTVIGIYFEEHLELALNPYGARKVKLFNEHEVISLKLNEVKIICNEEFLAFGCSEGVYSIFIKKTIREGEQNVFVKNDKKFKINYLEIWNIIE</sequence>
<evidence type="ECO:0000259" key="5">
    <source>
        <dbReference type="PROSITE" id="PS51886"/>
    </source>
</evidence>
<evidence type="ECO:0000313" key="6">
    <source>
        <dbReference type="EMBL" id="WUR03049.1"/>
    </source>
</evidence>
<dbReference type="Proteomes" id="UP001334084">
    <property type="component" value="Chromosome 3"/>
</dbReference>
<dbReference type="AlphaFoldDB" id="A0AAX4JAP0"/>
<evidence type="ECO:0000256" key="4">
    <source>
        <dbReference type="ARBA" id="ARBA00040604"/>
    </source>
</evidence>
<dbReference type="GeneID" id="90540856"/>
<keyword evidence="3" id="KW-0496">Mitochondrion</keyword>
<organism evidence="6 7">
    <name type="scientific">Vairimorpha necatrix</name>
    <dbReference type="NCBI Taxonomy" id="6039"/>
    <lineage>
        <taxon>Eukaryota</taxon>
        <taxon>Fungi</taxon>
        <taxon>Fungi incertae sedis</taxon>
        <taxon>Microsporidia</taxon>
        <taxon>Nosematidae</taxon>
        <taxon>Vairimorpha</taxon>
    </lineage>
</organism>
<accession>A0AAX4JAP0</accession>